<dbReference type="EMBL" id="BLAL01000058">
    <property type="protein sequence ID" value="GES81680.1"/>
    <property type="molecule type" value="Genomic_DNA"/>
</dbReference>
<protein>
    <submittedName>
        <fullName evidence="1">Uncharacterized protein</fullName>
    </submittedName>
</protein>
<evidence type="ECO:0000313" key="2">
    <source>
        <dbReference type="Proteomes" id="UP000615446"/>
    </source>
</evidence>
<dbReference type="AlphaFoldDB" id="A0A8H3QI08"/>
<name>A0A8H3QI08_9GLOM</name>
<accession>A0A8H3QI08</accession>
<reference evidence="1" key="1">
    <citation type="submission" date="2019-10" db="EMBL/GenBank/DDBJ databases">
        <title>Conservation and host-specific expression of non-tandemly repeated heterogenous ribosome RNA gene in arbuscular mycorrhizal fungi.</title>
        <authorList>
            <person name="Maeda T."/>
            <person name="Kobayashi Y."/>
            <person name="Nakagawa T."/>
            <person name="Ezawa T."/>
            <person name="Yamaguchi K."/>
            <person name="Bino T."/>
            <person name="Nishimoto Y."/>
            <person name="Shigenobu S."/>
            <person name="Kawaguchi M."/>
        </authorList>
    </citation>
    <scope>NUCLEOTIDE SEQUENCE</scope>
    <source>
        <strain evidence="1">HR1</strain>
    </source>
</reference>
<gene>
    <name evidence="1" type="ORF">RCL2_000892600</name>
</gene>
<comment type="caution">
    <text evidence="1">The sequence shown here is derived from an EMBL/GenBank/DDBJ whole genome shotgun (WGS) entry which is preliminary data.</text>
</comment>
<evidence type="ECO:0000313" key="1">
    <source>
        <dbReference type="EMBL" id="GES81680.1"/>
    </source>
</evidence>
<sequence length="153" mass="17434">MSLLVNLKKLSRKKEKAPKFDNSFAFHSLEEALSCIPPSVTYFPGCITSNTTTKANGVQLKFEVRVAIDVNMHGLEGTQLVFPILRFYLGLDDRSEEETRFHPRYLMNGTKALKALKEIHDHGCFMMMSEKKKMLSETTLDHFPIHVDANTVE</sequence>
<dbReference type="Proteomes" id="UP000615446">
    <property type="component" value="Unassembled WGS sequence"/>
</dbReference>
<organism evidence="1 2">
    <name type="scientific">Rhizophagus clarus</name>
    <dbReference type="NCBI Taxonomy" id="94130"/>
    <lineage>
        <taxon>Eukaryota</taxon>
        <taxon>Fungi</taxon>
        <taxon>Fungi incertae sedis</taxon>
        <taxon>Mucoromycota</taxon>
        <taxon>Glomeromycotina</taxon>
        <taxon>Glomeromycetes</taxon>
        <taxon>Glomerales</taxon>
        <taxon>Glomeraceae</taxon>
        <taxon>Rhizophagus</taxon>
    </lineage>
</organism>
<proteinExistence type="predicted"/>